<evidence type="ECO:0000313" key="8">
    <source>
        <dbReference type="Proteomes" id="UP001208689"/>
    </source>
</evidence>
<comment type="catalytic activity">
    <reaction evidence="6">
        <text>a 2'-deoxyadenosine in DNA + S-adenosyl-L-methionine = an N(6)-methyl-2'-deoxyadenosine in DNA + S-adenosyl-L-homocysteine + H(+)</text>
        <dbReference type="Rhea" id="RHEA:15197"/>
        <dbReference type="Rhea" id="RHEA-COMP:12418"/>
        <dbReference type="Rhea" id="RHEA-COMP:12419"/>
        <dbReference type="ChEBI" id="CHEBI:15378"/>
        <dbReference type="ChEBI" id="CHEBI:57856"/>
        <dbReference type="ChEBI" id="CHEBI:59789"/>
        <dbReference type="ChEBI" id="CHEBI:90615"/>
        <dbReference type="ChEBI" id="CHEBI:90616"/>
        <dbReference type="EC" id="2.1.1.72"/>
    </reaction>
</comment>
<dbReference type="Pfam" id="PF02086">
    <property type="entry name" value="MethyltransfD12"/>
    <property type="match status" value="1"/>
</dbReference>
<dbReference type="PANTHER" id="PTHR30481">
    <property type="entry name" value="DNA ADENINE METHYLASE"/>
    <property type="match status" value="1"/>
</dbReference>
<dbReference type="PIRSF" id="PIRSF000398">
    <property type="entry name" value="M_m6A_EcoRV"/>
    <property type="match status" value="1"/>
</dbReference>
<reference evidence="7" key="1">
    <citation type="submission" date="2022-09" db="EMBL/GenBank/DDBJ databases">
        <title>Actin cytoskeleton and complex cell architecture in an #Asgard archaeon.</title>
        <authorList>
            <person name="Ponce Toledo R.I."/>
            <person name="Schleper C."/>
            <person name="Rodrigues Oliveira T."/>
            <person name="Wollweber F."/>
            <person name="Xu J."/>
            <person name="Rittmann S."/>
            <person name="Klingl A."/>
            <person name="Pilhofer M."/>
        </authorList>
    </citation>
    <scope>NUCLEOTIDE SEQUENCE</scope>
    <source>
        <strain evidence="7">B-35</strain>
    </source>
</reference>
<dbReference type="PRINTS" id="PR00505">
    <property type="entry name" value="D12N6MTFRASE"/>
</dbReference>
<gene>
    <name evidence="7" type="ORF">NEF87_002341</name>
</gene>
<dbReference type="PANTHER" id="PTHR30481:SF3">
    <property type="entry name" value="DNA ADENINE METHYLASE"/>
    <property type="match status" value="1"/>
</dbReference>
<dbReference type="InterPro" id="IPR023095">
    <property type="entry name" value="Ade_MeTrfase_dom_2"/>
</dbReference>
<comment type="similarity">
    <text evidence="1">Belongs to the N(4)/N(6)-methyltransferase family.</text>
</comment>
<dbReference type="PROSITE" id="PS00092">
    <property type="entry name" value="N6_MTASE"/>
    <property type="match status" value="1"/>
</dbReference>
<accession>A0ABY6HRK6</accession>
<proteinExistence type="inferred from homology"/>
<dbReference type="EMBL" id="CP104013">
    <property type="protein sequence ID" value="UYP46056.1"/>
    <property type="molecule type" value="Genomic_DNA"/>
</dbReference>
<name>A0ABY6HRK6_9ARCH</name>
<evidence type="ECO:0000256" key="2">
    <source>
        <dbReference type="ARBA" id="ARBA00011900"/>
    </source>
</evidence>
<dbReference type="Gene3D" id="1.10.1020.10">
    <property type="entry name" value="Adenine-specific Methyltransferase, Domain 2"/>
    <property type="match status" value="1"/>
</dbReference>
<dbReference type="InterPro" id="IPR012327">
    <property type="entry name" value="MeTrfase_D12"/>
</dbReference>
<dbReference type="EC" id="2.1.1.72" evidence="2"/>
<evidence type="ECO:0000256" key="1">
    <source>
        <dbReference type="ARBA" id="ARBA00006594"/>
    </source>
</evidence>
<keyword evidence="4" id="KW-0808">Transferase</keyword>
<evidence type="ECO:0000256" key="4">
    <source>
        <dbReference type="ARBA" id="ARBA00022679"/>
    </source>
</evidence>
<dbReference type="InterPro" id="IPR002052">
    <property type="entry name" value="DNA_methylase_N6_adenine_CS"/>
</dbReference>
<organism evidence="7 8">
    <name type="scientific">Candidatus Lokiarchaeum ossiferum</name>
    <dbReference type="NCBI Taxonomy" id="2951803"/>
    <lineage>
        <taxon>Archaea</taxon>
        <taxon>Promethearchaeati</taxon>
        <taxon>Promethearchaeota</taxon>
        <taxon>Promethearchaeia</taxon>
        <taxon>Promethearchaeales</taxon>
        <taxon>Promethearchaeaceae</taxon>
        <taxon>Candidatus Lokiarchaeum</taxon>
    </lineage>
</organism>
<dbReference type="InterPro" id="IPR012263">
    <property type="entry name" value="M_m6A_EcoRV"/>
</dbReference>
<keyword evidence="8" id="KW-1185">Reference proteome</keyword>
<dbReference type="Proteomes" id="UP001208689">
    <property type="component" value="Chromosome"/>
</dbReference>
<sequence length="297" mass="34712">MIKRVFKKMGLSIEEMRIQNRKFKAISAGPKPFLKWVGGKRQLLKQIDPFLPSTFNKYIEPFVGGGALFFYLLPENAILIDNNPVLINCYQMIQKKIDPLIEALRGHKNESDYYYSIRNVDRLPEFSQWTDVQKAARIMYMNKCCFNGLYRVNSKGFFNVPFGKYKNPRFLDEENLRAIHTVLQTVTIQNGSFTKSLDHAKKNDFVYFDPPYYPITKTANFTSYTKDNFSEHDQIHLAKIFKELDNRGCKLMLSNSYCDFILDLYKDFHIEKVHAKRAINSDASKRGAIKEVLVMNY</sequence>
<protein>
    <recommendedName>
        <fullName evidence="2">site-specific DNA-methyltransferase (adenine-specific)</fullName>
        <ecNumber evidence="2">2.1.1.72</ecNumber>
    </recommendedName>
</protein>
<evidence type="ECO:0000256" key="5">
    <source>
        <dbReference type="ARBA" id="ARBA00022691"/>
    </source>
</evidence>
<keyword evidence="5" id="KW-0949">S-adenosyl-L-methionine</keyword>
<evidence type="ECO:0000256" key="6">
    <source>
        <dbReference type="ARBA" id="ARBA00047942"/>
    </source>
</evidence>
<dbReference type="InterPro" id="IPR029063">
    <property type="entry name" value="SAM-dependent_MTases_sf"/>
</dbReference>
<evidence type="ECO:0000313" key="7">
    <source>
        <dbReference type="EMBL" id="UYP46056.1"/>
    </source>
</evidence>
<dbReference type="NCBIfam" id="TIGR00571">
    <property type="entry name" value="dam"/>
    <property type="match status" value="1"/>
</dbReference>
<evidence type="ECO:0000256" key="3">
    <source>
        <dbReference type="ARBA" id="ARBA00022603"/>
    </source>
</evidence>
<dbReference type="SUPFAM" id="SSF53335">
    <property type="entry name" value="S-adenosyl-L-methionine-dependent methyltransferases"/>
    <property type="match status" value="1"/>
</dbReference>
<dbReference type="Gene3D" id="3.40.50.150">
    <property type="entry name" value="Vaccinia Virus protein VP39"/>
    <property type="match status" value="1"/>
</dbReference>
<keyword evidence="3" id="KW-0489">Methyltransferase</keyword>